<feature type="transmembrane region" description="Helical" evidence="1">
    <location>
        <begin position="57"/>
        <end position="78"/>
    </location>
</feature>
<organism evidence="2">
    <name type="scientific">Haloferax sp. CBA1149</name>
    <dbReference type="NCBI Taxonomy" id="2650753"/>
    <lineage>
        <taxon>Archaea</taxon>
        <taxon>Methanobacteriati</taxon>
        <taxon>Methanobacteriota</taxon>
        <taxon>Stenosarchaea group</taxon>
        <taxon>Halobacteria</taxon>
        <taxon>Halobacteriales</taxon>
        <taxon>Haloferacaceae</taxon>
        <taxon>Haloferax</taxon>
    </lineage>
</organism>
<keyword evidence="1" id="KW-0812">Transmembrane</keyword>
<name>A0A643JVW1_9EURY</name>
<dbReference type="EMBL" id="VZUS01000005">
    <property type="protein sequence ID" value="KAB1184999.1"/>
    <property type="molecule type" value="Genomic_DNA"/>
</dbReference>
<sequence length="82" mass="8923">MASQGLIRGILVTLYLLFVLLGAGVGIWNYQAVQSCHELYDEDQTVVVECEDSFTDIVRALSILGIGTGGVGLALVLYRQYN</sequence>
<protein>
    <submittedName>
        <fullName evidence="2">Uncharacterized protein</fullName>
    </submittedName>
</protein>
<accession>A0A643JVW1</accession>
<comment type="caution">
    <text evidence="2">The sequence shown here is derived from an EMBL/GenBank/DDBJ whole genome shotgun (WGS) entry which is preliminary data.</text>
</comment>
<evidence type="ECO:0000313" key="2">
    <source>
        <dbReference type="EMBL" id="KAB1184999.1"/>
    </source>
</evidence>
<keyword evidence="1" id="KW-1133">Transmembrane helix</keyword>
<proteinExistence type="predicted"/>
<reference evidence="2" key="1">
    <citation type="submission" date="2019-09" db="EMBL/GenBank/DDBJ databases">
        <title>Genomic analysis of Haloferax sp. CBA1149.</title>
        <authorList>
            <person name="Roh S.W."/>
        </authorList>
    </citation>
    <scope>NUCLEOTIDE SEQUENCE</scope>
    <source>
        <strain evidence="2">CBA1149</strain>
    </source>
</reference>
<evidence type="ECO:0000256" key="1">
    <source>
        <dbReference type="SAM" id="Phobius"/>
    </source>
</evidence>
<dbReference type="RefSeq" id="WP_151139710.1">
    <property type="nucleotide sequence ID" value="NZ_VZUS01000005.1"/>
</dbReference>
<gene>
    <name evidence="2" type="ORF">Hfx1149_15870</name>
</gene>
<feature type="transmembrane region" description="Helical" evidence="1">
    <location>
        <begin position="12"/>
        <end position="30"/>
    </location>
</feature>
<keyword evidence="1" id="KW-0472">Membrane</keyword>
<dbReference type="AlphaFoldDB" id="A0A643JVW1"/>